<sequence length="67" mass="7427">MGNSLLEIREGSSRETLPRRPHRAGGCSPFSQLLLTWLIVRVKTVEMAYSRPRSSSAGISQDGIKLK</sequence>
<proteinExistence type="predicted"/>
<reference evidence="2 3" key="1">
    <citation type="submission" date="2021-07" db="EMBL/GenBank/DDBJ databases">
        <title>The Aristolochia fimbriata genome: insights into angiosperm evolution, floral development and chemical biosynthesis.</title>
        <authorList>
            <person name="Jiao Y."/>
        </authorList>
    </citation>
    <scope>NUCLEOTIDE SEQUENCE [LARGE SCALE GENOMIC DNA]</scope>
    <source>
        <strain evidence="2">IBCAS-2021</strain>
        <tissue evidence="2">Leaf</tissue>
    </source>
</reference>
<comment type="caution">
    <text evidence="2">The sequence shown here is derived from an EMBL/GenBank/DDBJ whole genome shotgun (WGS) entry which is preliminary data.</text>
</comment>
<organism evidence="2 3">
    <name type="scientific">Aristolochia fimbriata</name>
    <name type="common">White veined hardy Dutchman's pipe vine</name>
    <dbReference type="NCBI Taxonomy" id="158543"/>
    <lineage>
        <taxon>Eukaryota</taxon>
        <taxon>Viridiplantae</taxon>
        <taxon>Streptophyta</taxon>
        <taxon>Embryophyta</taxon>
        <taxon>Tracheophyta</taxon>
        <taxon>Spermatophyta</taxon>
        <taxon>Magnoliopsida</taxon>
        <taxon>Magnoliidae</taxon>
        <taxon>Piperales</taxon>
        <taxon>Aristolochiaceae</taxon>
        <taxon>Aristolochia</taxon>
    </lineage>
</organism>
<gene>
    <name evidence="2" type="ORF">H6P81_003852</name>
</gene>
<dbReference type="AlphaFoldDB" id="A0AAV7FE95"/>
<feature type="compositionally biased region" description="Basic and acidic residues" evidence="1">
    <location>
        <begin position="7"/>
        <end position="18"/>
    </location>
</feature>
<keyword evidence="3" id="KW-1185">Reference proteome</keyword>
<dbReference type="Proteomes" id="UP000825729">
    <property type="component" value="Unassembled WGS sequence"/>
</dbReference>
<feature type="region of interest" description="Disordered" evidence="1">
    <location>
        <begin position="1"/>
        <end position="26"/>
    </location>
</feature>
<evidence type="ECO:0000313" key="2">
    <source>
        <dbReference type="EMBL" id="KAG9459344.1"/>
    </source>
</evidence>
<dbReference type="EMBL" id="JAINDJ010000002">
    <property type="protein sequence ID" value="KAG9459344.1"/>
    <property type="molecule type" value="Genomic_DNA"/>
</dbReference>
<evidence type="ECO:0000256" key="1">
    <source>
        <dbReference type="SAM" id="MobiDB-lite"/>
    </source>
</evidence>
<protein>
    <submittedName>
        <fullName evidence="2">Uncharacterized protein</fullName>
    </submittedName>
</protein>
<evidence type="ECO:0000313" key="3">
    <source>
        <dbReference type="Proteomes" id="UP000825729"/>
    </source>
</evidence>
<accession>A0AAV7FE95</accession>
<name>A0AAV7FE95_ARIFI</name>